<dbReference type="AlphaFoldDB" id="A0A914RVJ3"/>
<keyword evidence="1" id="KW-0812">Transmembrane</keyword>
<accession>A0A914RVJ3</accession>
<sequence length="51" mass="5989">MIGVRLHIAVRVKWDQTWSSMIVVLITTVITFMAISVPRLKPSNFIYTIRW</sequence>
<keyword evidence="2" id="KW-1185">Reference proteome</keyword>
<proteinExistence type="predicted"/>
<evidence type="ECO:0000313" key="2">
    <source>
        <dbReference type="Proteomes" id="UP000887564"/>
    </source>
</evidence>
<dbReference type="Proteomes" id="UP000887564">
    <property type="component" value="Unplaced"/>
</dbReference>
<dbReference type="WBParaSite" id="PEQ_0001034301-mRNA-1">
    <property type="protein sequence ID" value="PEQ_0001034301-mRNA-1"/>
    <property type="gene ID" value="PEQ_0001034301"/>
</dbReference>
<protein>
    <submittedName>
        <fullName evidence="3">Uncharacterized protein</fullName>
    </submittedName>
</protein>
<name>A0A914RVJ3_PAREQ</name>
<reference evidence="3" key="1">
    <citation type="submission" date="2022-11" db="UniProtKB">
        <authorList>
            <consortium name="WormBaseParasite"/>
        </authorList>
    </citation>
    <scope>IDENTIFICATION</scope>
</reference>
<evidence type="ECO:0000313" key="3">
    <source>
        <dbReference type="WBParaSite" id="PEQ_0001034301-mRNA-1"/>
    </source>
</evidence>
<evidence type="ECO:0000256" key="1">
    <source>
        <dbReference type="SAM" id="Phobius"/>
    </source>
</evidence>
<feature type="transmembrane region" description="Helical" evidence="1">
    <location>
        <begin position="20"/>
        <end position="40"/>
    </location>
</feature>
<organism evidence="2 3">
    <name type="scientific">Parascaris equorum</name>
    <name type="common">Equine roundworm</name>
    <dbReference type="NCBI Taxonomy" id="6256"/>
    <lineage>
        <taxon>Eukaryota</taxon>
        <taxon>Metazoa</taxon>
        <taxon>Ecdysozoa</taxon>
        <taxon>Nematoda</taxon>
        <taxon>Chromadorea</taxon>
        <taxon>Rhabditida</taxon>
        <taxon>Spirurina</taxon>
        <taxon>Ascaridomorpha</taxon>
        <taxon>Ascaridoidea</taxon>
        <taxon>Ascarididae</taxon>
        <taxon>Parascaris</taxon>
    </lineage>
</organism>
<keyword evidence="1" id="KW-1133">Transmembrane helix</keyword>
<keyword evidence="1" id="KW-0472">Membrane</keyword>